<gene>
    <name evidence="4" type="ORF">PMAYCL1PPCAC_22115</name>
</gene>
<dbReference type="CDD" id="cd00037">
    <property type="entry name" value="CLECT"/>
    <property type="match status" value="1"/>
</dbReference>
<dbReference type="SUPFAM" id="SSF56436">
    <property type="entry name" value="C-type lectin-like"/>
    <property type="match status" value="3"/>
</dbReference>
<evidence type="ECO:0000313" key="5">
    <source>
        <dbReference type="Proteomes" id="UP001328107"/>
    </source>
</evidence>
<feature type="domain" description="C-type lectin" evidence="3">
    <location>
        <begin position="206"/>
        <end position="311"/>
    </location>
</feature>
<dbReference type="PANTHER" id="PTHR22991:SF40">
    <property type="entry name" value="PROTEIN CBG13490"/>
    <property type="match status" value="1"/>
</dbReference>
<proteinExistence type="predicted"/>
<keyword evidence="2" id="KW-0732">Signal</keyword>
<evidence type="ECO:0000256" key="2">
    <source>
        <dbReference type="SAM" id="SignalP"/>
    </source>
</evidence>
<feature type="non-terminal residue" evidence="4">
    <location>
        <position position="1"/>
    </location>
</feature>
<sequence>LFALFLLGIASAQKAQDNYCPEGFSPLTYGWCYVIIKSDFFTFQLAEDVCYSKYEAHLPSVSTAKINEGLVAVRDKYIDSAFHIWIGLNCSTEGEWYWIDDTPYDESQSNQVPGQGIDKTYCDSSGTIAFVLDKDGYWQARDNSEEFPSAICTIRSSEEITTAATTESPEPEELLCPAGYDRFDVDGVAWCLVWNAALPSVVTVDFQQSQTYCEHRQDETMPILPTDNMVQALESFRQQNNPNAQDIWIGITCNIDSGKWEWIDGEEIDYDHSPFAFRPQLPCNDFTRYAQAGNALWRAYDMRSGWNAYVCMRRAAPGLPSLPTNPPSPASPTCPAGMFLLNDWCYVFGESTIPVSSASDFEMVHHYCLSEFDADLPSVNSHQESNDIMYIRRYYLGSDTENLWIGVVCGRKGKKG</sequence>
<dbReference type="Gene3D" id="3.10.100.10">
    <property type="entry name" value="Mannose-Binding Protein A, subunit A"/>
    <property type="match status" value="3"/>
</dbReference>
<accession>A0AAN5CWT1</accession>
<keyword evidence="5" id="KW-1185">Reference proteome</keyword>
<dbReference type="SMART" id="SM00034">
    <property type="entry name" value="CLECT"/>
    <property type="match status" value="2"/>
</dbReference>
<dbReference type="InterPro" id="IPR016186">
    <property type="entry name" value="C-type_lectin-like/link_sf"/>
</dbReference>
<dbReference type="InterPro" id="IPR001304">
    <property type="entry name" value="C-type_lectin-like"/>
</dbReference>
<dbReference type="Pfam" id="PF00059">
    <property type="entry name" value="Lectin_C"/>
    <property type="match status" value="2"/>
</dbReference>
<dbReference type="PANTHER" id="PTHR22991">
    <property type="entry name" value="PROTEIN CBG13490"/>
    <property type="match status" value="1"/>
</dbReference>
<dbReference type="InterPro" id="IPR050976">
    <property type="entry name" value="Snaclec"/>
</dbReference>
<organism evidence="4 5">
    <name type="scientific">Pristionchus mayeri</name>
    <dbReference type="NCBI Taxonomy" id="1317129"/>
    <lineage>
        <taxon>Eukaryota</taxon>
        <taxon>Metazoa</taxon>
        <taxon>Ecdysozoa</taxon>
        <taxon>Nematoda</taxon>
        <taxon>Chromadorea</taxon>
        <taxon>Rhabditida</taxon>
        <taxon>Rhabditina</taxon>
        <taxon>Diplogasteromorpha</taxon>
        <taxon>Diplogasteroidea</taxon>
        <taxon>Neodiplogasteridae</taxon>
        <taxon>Pristionchus</taxon>
    </lineage>
</organism>
<dbReference type="EMBL" id="BTRK01000005">
    <property type="protein sequence ID" value="GMR51920.1"/>
    <property type="molecule type" value="Genomic_DNA"/>
</dbReference>
<feature type="chain" id="PRO_5042987917" description="C-type lectin domain-containing protein" evidence="2">
    <location>
        <begin position="16"/>
        <end position="416"/>
    </location>
</feature>
<evidence type="ECO:0000256" key="1">
    <source>
        <dbReference type="ARBA" id="ARBA00023157"/>
    </source>
</evidence>
<feature type="signal peptide" evidence="2">
    <location>
        <begin position="1"/>
        <end position="15"/>
    </location>
</feature>
<comment type="caution">
    <text evidence="4">The sequence shown here is derived from an EMBL/GenBank/DDBJ whole genome shotgun (WGS) entry which is preliminary data.</text>
</comment>
<protein>
    <recommendedName>
        <fullName evidence="3">C-type lectin domain-containing protein</fullName>
    </recommendedName>
</protein>
<evidence type="ECO:0000259" key="3">
    <source>
        <dbReference type="PROSITE" id="PS50041"/>
    </source>
</evidence>
<reference evidence="5" key="1">
    <citation type="submission" date="2022-10" db="EMBL/GenBank/DDBJ databases">
        <title>Genome assembly of Pristionchus species.</title>
        <authorList>
            <person name="Yoshida K."/>
            <person name="Sommer R.J."/>
        </authorList>
    </citation>
    <scope>NUCLEOTIDE SEQUENCE [LARGE SCALE GENOMIC DNA]</scope>
    <source>
        <strain evidence="5">RS5460</strain>
    </source>
</reference>
<feature type="domain" description="C-type lectin" evidence="3">
    <location>
        <begin position="28"/>
        <end position="139"/>
    </location>
</feature>
<dbReference type="Proteomes" id="UP001328107">
    <property type="component" value="Unassembled WGS sequence"/>
</dbReference>
<name>A0AAN5CWT1_9BILA</name>
<dbReference type="InterPro" id="IPR016187">
    <property type="entry name" value="CTDL_fold"/>
</dbReference>
<evidence type="ECO:0000313" key="4">
    <source>
        <dbReference type="EMBL" id="GMR51920.1"/>
    </source>
</evidence>
<keyword evidence="1" id="KW-1015">Disulfide bond</keyword>
<dbReference type="AlphaFoldDB" id="A0AAN5CWT1"/>
<dbReference type="PROSITE" id="PS50041">
    <property type="entry name" value="C_TYPE_LECTIN_2"/>
    <property type="match status" value="2"/>
</dbReference>